<name>A0A329SLY6_9STRA</name>
<sequence length="331" mass="37685">MFSSWDLVRPHFWHPMSTLEQSMMELEQVSDMIMRPRIPFSTRRTVLAAPKYVDDGESSDDDDDFFVDLPIVARKYTPTAFQLEVVPEVSPEDNSEQESMEYINTKKSVNANSDTDTSTDMDVDDEGKTSETANTPKKPGKAESEAKDKGKRRNKSKKPSKQLRKHSYKVAPTAERKITPKKDTKNRTFSSYSFSNSSVVDDQGRRVTTTRRRYEDSTGRLKAAHEREIDDKKMRTTWSRQSKEDEGQHESICSSGSPEEFEALWQQTPFGEAQKKTVKGQLQSESDLERGVMSTAAVLEDTTMEEAPVEESKASTKKVKSSFTEKDESRE</sequence>
<evidence type="ECO:0000313" key="2">
    <source>
        <dbReference type="EMBL" id="RAW37779.1"/>
    </source>
</evidence>
<comment type="caution">
    <text evidence="2">The sequence shown here is derived from an EMBL/GenBank/DDBJ whole genome shotgun (WGS) entry which is preliminary data.</text>
</comment>
<feature type="compositionally biased region" description="Acidic residues" evidence="1">
    <location>
        <begin position="90"/>
        <end position="99"/>
    </location>
</feature>
<evidence type="ECO:0000256" key="1">
    <source>
        <dbReference type="SAM" id="MobiDB-lite"/>
    </source>
</evidence>
<gene>
    <name evidence="2" type="ORF">PC110_g5984</name>
</gene>
<organism evidence="2 3">
    <name type="scientific">Phytophthora cactorum</name>
    <dbReference type="NCBI Taxonomy" id="29920"/>
    <lineage>
        <taxon>Eukaryota</taxon>
        <taxon>Sar</taxon>
        <taxon>Stramenopiles</taxon>
        <taxon>Oomycota</taxon>
        <taxon>Peronosporomycetes</taxon>
        <taxon>Peronosporales</taxon>
        <taxon>Peronosporaceae</taxon>
        <taxon>Phytophthora</taxon>
    </lineage>
</organism>
<evidence type="ECO:0000313" key="3">
    <source>
        <dbReference type="Proteomes" id="UP000251314"/>
    </source>
</evidence>
<dbReference type="AlphaFoldDB" id="A0A329SLY6"/>
<dbReference type="OrthoDB" id="163343at2759"/>
<feature type="region of interest" description="Disordered" evidence="1">
    <location>
        <begin position="87"/>
        <end position="331"/>
    </location>
</feature>
<accession>A0A329SLY6</accession>
<proteinExistence type="predicted"/>
<dbReference type="Proteomes" id="UP000251314">
    <property type="component" value="Unassembled WGS sequence"/>
</dbReference>
<feature type="compositionally biased region" description="Low complexity" evidence="1">
    <location>
        <begin position="189"/>
        <end position="198"/>
    </location>
</feature>
<dbReference type="VEuPathDB" id="FungiDB:PC110_g5984"/>
<feature type="compositionally biased region" description="Basic and acidic residues" evidence="1">
    <location>
        <begin position="212"/>
        <end position="234"/>
    </location>
</feature>
<feature type="compositionally biased region" description="Basic residues" evidence="1">
    <location>
        <begin position="149"/>
        <end position="168"/>
    </location>
</feature>
<dbReference type="EMBL" id="MJFZ01000104">
    <property type="protein sequence ID" value="RAW37779.1"/>
    <property type="molecule type" value="Genomic_DNA"/>
</dbReference>
<feature type="compositionally biased region" description="Basic and acidic residues" evidence="1">
    <location>
        <begin position="174"/>
        <end position="186"/>
    </location>
</feature>
<reference evidence="2 3" key="1">
    <citation type="submission" date="2018-01" db="EMBL/GenBank/DDBJ databases">
        <title>Draft genome of the strawberry crown rot pathogen Phytophthora cactorum.</title>
        <authorList>
            <person name="Armitage A.D."/>
            <person name="Lysoe E."/>
            <person name="Nellist C.F."/>
            <person name="Harrison R.J."/>
            <person name="Brurberg M.B."/>
        </authorList>
    </citation>
    <scope>NUCLEOTIDE SEQUENCE [LARGE SCALE GENOMIC DNA]</scope>
    <source>
        <strain evidence="2 3">10300</strain>
    </source>
</reference>
<keyword evidence="3" id="KW-1185">Reference proteome</keyword>
<protein>
    <submittedName>
        <fullName evidence="2">Uncharacterized protein</fullName>
    </submittedName>
</protein>